<name>A0AAV9E1Q6_ACOCL</name>
<evidence type="ECO:0000313" key="3">
    <source>
        <dbReference type="EMBL" id="KAK1307082.1"/>
    </source>
</evidence>
<dbReference type="EMBL" id="JAUJYO010000010">
    <property type="protein sequence ID" value="KAK1307082.1"/>
    <property type="molecule type" value="Genomic_DNA"/>
</dbReference>
<dbReference type="PROSITE" id="PS51257">
    <property type="entry name" value="PROKAR_LIPOPROTEIN"/>
    <property type="match status" value="1"/>
</dbReference>
<sequence>MVIKRSLGLKLVVAVVMLALVTGPAMAGLGGCIRQCYHAAGHATWASTGAQWTASMTASTPDAGHPALPDASPAVPSPPAPSSILVKIPNPNCLSSSTVHSLC</sequence>
<comment type="caution">
    <text evidence="3">The sequence shown here is derived from an EMBL/GenBank/DDBJ whole genome shotgun (WGS) entry which is preliminary data.</text>
</comment>
<accession>A0AAV9E1Q6</accession>
<keyword evidence="2" id="KW-0732">Signal</keyword>
<feature type="chain" id="PRO_5043462852" description="Secreted protein" evidence="2">
    <location>
        <begin position="28"/>
        <end position="103"/>
    </location>
</feature>
<evidence type="ECO:0008006" key="5">
    <source>
        <dbReference type="Google" id="ProtNLM"/>
    </source>
</evidence>
<evidence type="ECO:0000256" key="2">
    <source>
        <dbReference type="SAM" id="SignalP"/>
    </source>
</evidence>
<proteinExistence type="predicted"/>
<feature type="signal peptide" evidence="2">
    <location>
        <begin position="1"/>
        <end position="27"/>
    </location>
</feature>
<dbReference type="AlphaFoldDB" id="A0AAV9E1Q6"/>
<reference evidence="3" key="1">
    <citation type="journal article" date="2023" name="Nat. Commun.">
        <title>Diploid and tetraploid genomes of Acorus and the evolution of monocots.</title>
        <authorList>
            <person name="Ma L."/>
            <person name="Liu K.W."/>
            <person name="Li Z."/>
            <person name="Hsiao Y.Y."/>
            <person name="Qi Y."/>
            <person name="Fu T."/>
            <person name="Tang G.D."/>
            <person name="Zhang D."/>
            <person name="Sun W.H."/>
            <person name="Liu D.K."/>
            <person name="Li Y."/>
            <person name="Chen G.Z."/>
            <person name="Liu X.D."/>
            <person name="Liao X.Y."/>
            <person name="Jiang Y.T."/>
            <person name="Yu X."/>
            <person name="Hao Y."/>
            <person name="Huang J."/>
            <person name="Zhao X.W."/>
            <person name="Ke S."/>
            <person name="Chen Y.Y."/>
            <person name="Wu W.L."/>
            <person name="Hsu J.L."/>
            <person name="Lin Y.F."/>
            <person name="Huang M.D."/>
            <person name="Li C.Y."/>
            <person name="Huang L."/>
            <person name="Wang Z.W."/>
            <person name="Zhao X."/>
            <person name="Zhong W.Y."/>
            <person name="Peng D.H."/>
            <person name="Ahmad S."/>
            <person name="Lan S."/>
            <person name="Zhang J.S."/>
            <person name="Tsai W.C."/>
            <person name="Van de Peer Y."/>
            <person name="Liu Z.J."/>
        </authorList>
    </citation>
    <scope>NUCLEOTIDE SEQUENCE</scope>
    <source>
        <strain evidence="3">CP</strain>
    </source>
</reference>
<organism evidence="3 4">
    <name type="scientific">Acorus calamus</name>
    <name type="common">Sweet flag</name>
    <dbReference type="NCBI Taxonomy" id="4465"/>
    <lineage>
        <taxon>Eukaryota</taxon>
        <taxon>Viridiplantae</taxon>
        <taxon>Streptophyta</taxon>
        <taxon>Embryophyta</taxon>
        <taxon>Tracheophyta</taxon>
        <taxon>Spermatophyta</taxon>
        <taxon>Magnoliopsida</taxon>
        <taxon>Liliopsida</taxon>
        <taxon>Acoraceae</taxon>
        <taxon>Acorus</taxon>
    </lineage>
</organism>
<gene>
    <name evidence="3" type="ORF">QJS10_CPA10g00509</name>
</gene>
<protein>
    <recommendedName>
        <fullName evidence="5">Secreted protein</fullName>
    </recommendedName>
</protein>
<dbReference type="Proteomes" id="UP001180020">
    <property type="component" value="Unassembled WGS sequence"/>
</dbReference>
<evidence type="ECO:0000256" key="1">
    <source>
        <dbReference type="SAM" id="MobiDB-lite"/>
    </source>
</evidence>
<evidence type="ECO:0000313" key="4">
    <source>
        <dbReference type="Proteomes" id="UP001180020"/>
    </source>
</evidence>
<feature type="region of interest" description="Disordered" evidence="1">
    <location>
        <begin position="56"/>
        <end position="83"/>
    </location>
</feature>
<keyword evidence="4" id="KW-1185">Reference proteome</keyword>
<reference evidence="3" key="2">
    <citation type="submission" date="2023-06" db="EMBL/GenBank/DDBJ databases">
        <authorList>
            <person name="Ma L."/>
            <person name="Liu K.-W."/>
            <person name="Li Z."/>
            <person name="Hsiao Y.-Y."/>
            <person name="Qi Y."/>
            <person name="Fu T."/>
            <person name="Tang G."/>
            <person name="Zhang D."/>
            <person name="Sun W.-H."/>
            <person name="Liu D.-K."/>
            <person name="Li Y."/>
            <person name="Chen G.-Z."/>
            <person name="Liu X.-D."/>
            <person name="Liao X.-Y."/>
            <person name="Jiang Y.-T."/>
            <person name="Yu X."/>
            <person name="Hao Y."/>
            <person name="Huang J."/>
            <person name="Zhao X.-W."/>
            <person name="Ke S."/>
            <person name="Chen Y.-Y."/>
            <person name="Wu W.-L."/>
            <person name="Hsu J.-L."/>
            <person name="Lin Y.-F."/>
            <person name="Huang M.-D."/>
            <person name="Li C.-Y."/>
            <person name="Huang L."/>
            <person name="Wang Z.-W."/>
            <person name="Zhao X."/>
            <person name="Zhong W.-Y."/>
            <person name="Peng D.-H."/>
            <person name="Ahmad S."/>
            <person name="Lan S."/>
            <person name="Zhang J.-S."/>
            <person name="Tsai W.-C."/>
            <person name="Van De Peer Y."/>
            <person name="Liu Z.-J."/>
        </authorList>
    </citation>
    <scope>NUCLEOTIDE SEQUENCE</scope>
    <source>
        <strain evidence="3">CP</strain>
        <tissue evidence="3">Leaves</tissue>
    </source>
</reference>